<dbReference type="EMBL" id="JARBHB010000004">
    <property type="protein sequence ID" value="KAJ8886569.1"/>
    <property type="molecule type" value="Genomic_DNA"/>
</dbReference>
<dbReference type="Proteomes" id="UP001159363">
    <property type="component" value="Chromosome X"/>
</dbReference>
<evidence type="ECO:0000313" key="1">
    <source>
        <dbReference type="EMBL" id="KAJ8886569.1"/>
    </source>
</evidence>
<accession>A0ABQ9HR39</accession>
<gene>
    <name evidence="1" type="ORF">PR048_012781</name>
</gene>
<name>A0ABQ9HR39_9NEOP</name>
<organism evidence="1 2">
    <name type="scientific">Dryococelus australis</name>
    <dbReference type="NCBI Taxonomy" id="614101"/>
    <lineage>
        <taxon>Eukaryota</taxon>
        <taxon>Metazoa</taxon>
        <taxon>Ecdysozoa</taxon>
        <taxon>Arthropoda</taxon>
        <taxon>Hexapoda</taxon>
        <taxon>Insecta</taxon>
        <taxon>Pterygota</taxon>
        <taxon>Neoptera</taxon>
        <taxon>Polyneoptera</taxon>
        <taxon>Phasmatodea</taxon>
        <taxon>Verophasmatodea</taxon>
        <taxon>Anareolatae</taxon>
        <taxon>Phasmatidae</taxon>
        <taxon>Eurycanthinae</taxon>
        <taxon>Dryococelus</taxon>
    </lineage>
</organism>
<sequence>MPGAWAGCMGKKTCQWVARWRENSDKQVKTCFCMVEELLSSTFSARSFEQERDLIVRCRLTPDTCIVTKVKYKRCAVQKIFKG</sequence>
<evidence type="ECO:0000313" key="2">
    <source>
        <dbReference type="Proteomes" id="UP001159363"/>
    </source>
</evidence>
<protein>
    <submittedName>
        <fullName evidence="1">Uncharacterized protein</fullName>
    </submittedName>
</protein>
<proteinExistence type="predicted"/>
<keyword evidence="2" id="KW-1185">Reference proteome</keyword>
<reference evidence="1 2" key="1">
    <citation type="submission" date="2023-02" db="EMBL/GenBank/DDBJ databases">
        <title>LHISI_Scaffold_Assembly.</title>
        <authorList>
            <person name="Stuart O.P."/>
            <person name="Cleave R."/>
            <person name="Magrath M.J.L."/>
            <person name="Mikheyev A.S."/>
        </authorList>
    </citation>
    <scope>NUCLEOTIDE SEQUENCE [LARGE SCALE GENOMIC DNA]</scope>
    <source>
        <strain evidence="1">Daus_M_001</strain>
        <tissue evidence="1">Leg muscle</tissue>
    </source>
</reference>
<comment type="caution">
    <text evidence="1">The sequence shown here is derived from an EMBL/GenBank/DDBJ whole genome shotgun (WGS) entry which is preliminary data.</text>
</comment>